<evidence type="ECO:0000256" key="1">
    <source>
        <dbReference type="ARBA" id="ARBA00001946"/>
    </source>
</evidence>
<dbReference type="NCBIfam" id="TIGR00254">
    <property type="entry name" value="GGDEF"/>
    <property type="match status" value="1"/>
</dbReference>
<proteinExistence type="predicted"/>
<dbReference type="SUPFAM" id="SSF55073">
    <property type="entry name" value="Nucleotide cyclase"/>
    <property type="match status" value="1"/>
</dbReference>
<gene>
    <name evidence="6" type="ORF">AFK76_06175</name>
</gene>
<dbReference type="AlphaFoldDB" id="A0A837NDQ1"/>
<dbReference type="PANTHER" id="PTHR45138">
    <property type="entry name" value="REGULATORY COMPONENTS OF SENSORY TRANSDUCTION SYSTEM"/>
    <property type="match status" value="1"/>
</dbReference>
<dbReference type="Gene3D" id="3.30.450.20">
    <property type="entry name" value="PAS domain"/>
    <property type="match status" value="1"/>
</dbReference>
<dbReference type="InterPro" id="IPR000700">
    <property type="entry name" value="PAS-assoc_C"/>
</dbReference>
<comment type="catalytic activity">
    <reaction evidence="3">
        <text>2 GTP = 3',3'-c-di-GMP + 2 diphosphate</text>
        <dbReference type="Rhea" id="RHEA:24898"/>
        <dbReference type="ChEBI" id="CHEBI:33019"/>
        <dbReference type="ChEBI" id="CHEBI:37565"/>
        <dbReference type="ChEBI" id="CHEBI:58805"/>
        <dbReference type="EC" id="2.7.7.65"/>
    </reaction>
</comment>
<dbReference type="SMART" id="SM00091">
    <property type="entry name" value="PAS"/>
    <property type="match status" value="1"/>
</dbReference>
<dbReference type="OrthoDB" id="5800589at2"/>
<dbReference type="InterPro" id="IPR050469">
    <property type="entry name" value="Diguanylate_Cyclase"/>
</dbReference>
<name>A0A837NDQ1_9GAMM</name>
<dbReference type="InterPro" id="IPR013656">
    <property type="entry name" value="PAS_4"/>
</dbReference>
<dbReference type="FunFam" id="3.30.70.270:FF:000001">
    <property type="entry name" value="Diguanylate cyclase domain protein"/>
    <property type="match status" value="1"/>
</dbReference>
<reference evidence="6 7" key="1">
    <citation type="submission" date="2015-08" db="EMBL/GenBank/DDBJ databases">
        <title>Genome sequencing and assembly of the deep-sea bacterium Idiomarina zobellii.</title>
        <authorList>
            <person name="Mithoefer S.D."/>
            <person name="Rheaume B.A."/>
            <person name="MacLea K.S."/>
        </authorList>
    </citation>
    <scope>NUCLEOTIDE SEQUENCE [LARGE SCALE GENOMIC DNA]</scope>
    <source>
        <strain evidence="6 7">KMM 231</strain>
    </source>
</reference>
<evidence type="ECO:0000259" key="5">
    <source>
        <dbReference type="PROSITE" id="PS50887"/>
    </source>
</evidence>
<dbReference type="PANTHER" id="PTHR45138:SF9">
    <property type="entry name" value="DIGUANYLATE CYCLASE DGCM-RELATED"/>
    <property type="match status" value="1"/>
</dbReference>
<dbReference type="Gene3D" id="3.30.450.40">
    <property type="match status" value="1"/>
</dbReference>
<dbReference type="Proteomes" id="UP000053030">
    <property type="component" value="Unassembled WGS sequence"/>
</dbReference>
<dbReference type="CDD" id="cd00130">
    <property type="entry name" value="PAS"/>
    <property type="match status" value="1"/>
</dbReference>
<evidence type="ECO:0000313" key="7">
    <source>
        <dbReference type="Proteomes" id="UP000053030"/>
    </source>
</evidence>
<dbReference type="Pfam" id="PF01590">
    <property type="entry name" value="GAF"/>
    <property type="match status" value="1"/>
</dbReference>
<accession>A0A837NDQ1</accession>
<dbReference type="PROSITE" id="PS50887">
    <property type="entry name" value="GGDEF"/>
    <property type="match status" value="1"/>
</dbReference>
<evidence type="ECO:0000256" key="3">
    <source>
        <dbReference type="ARBA" id="ARBA00034247"/>
    </source>
</evidence>
<comment type="caution">
    <text evidence="6">The sequence shown here is derived from an EMBL/GenBank/DDBJ whole genome shotgun (WGS) entry which is preliminary data.</text>
</comment>
<dbReference type="GO" id="GO:0052621">
    <property type="term" value="F:diguanylate cyclase activity"/>
    <property type="evidence" value="ECO:0007669"/>
    <property type="project" value="UniProtKB-EC"/>
</dbReference>
<feature type="domain" description="PAC" evidence="4">
    <location>
        <begin position="76"/>
        <end position="128"/>
    </location>
</feature>
<dbReference type="SUPFAM" id="SSF55781">
    <property type="entry name" value="GAF domain-like"/>
    <property type="match status" value="1"/>
</dbReference>
<evidence type="ECO:0000259" key="4">
    <source>
        <dbReference type="PROSITE" id="PS50113"/>
    </source>
</evidence>
<sequence>MPERQLSNKILEKLPTMVAFIDEKRRYRYANKAYCQFFNLKKADMLERFVADVLDDEFYARVKVRHDKVFKSGKVNSFSETVTFRDGRKCFLDVRYIPELDENNKTVGLYAIIEDVTEYYASVDLMRTIHDIIHKRGRRIDPASIDELLKFGVDYLDVDIGTASSIIDGVYTIEWVQTAKLDLEAGTQLPLDTTYCSVVLAENELVHTNEADKDERFKDHKSFQTYGLQSYIGTPIVINDVVWGVLGFAKKTTRLEAFSELEIEMVRMMGTAVETVIAEQAVRSDLMRQRDDMALIAYTDSLTGLKNRSAGMEMLEQGLATHYKDSCCVVAVIDFDHFKSINDTYGHDVGDQVLIAGANAMNDSLRGSDTVIRVGGEEFMIILPYTDKDNASAVLERVREAVEKTVVTLDSGDVINPTVSIGATTSETNDDVSSIYRRADQALYKAKHASRNCIVWSK</sequence>
<dbReference type="NCBIfam" id="TIGR00229">
    <property type="entry name" value="sensory_box"/>
    <property type="match status" value="1"/>
</dbReference>
<evidence type="ECO:0000313" key="6">
    <source>
        <dbReference type="EMBL" id="KPD24103.1"/>
    </source>
</evidence>
<keyword evidence="7" id="KW-1185">Reference proteome</keyword>
<dbReference type="InterPro" id="IPR000014">
    <property type="entry name" value="PAS"/>
</dbReference>
<evidence type="ECO:0000256" key="2">
    <source>
        <dbReference type="ARBA" id="ARBA00012528"/>
    </source>
</evidence>
<dbReference type="InterPro" id="IPR043128">
    <property type="entry name" value="Rev_trsase/Diguanyl_cyclase"/>
</dbReference>
<dbReference type="CDD" id="cd01949">
    <property type="entry name" value="GGDEF"/>
    <property type="match status" value="1"/>
</dbReference>
<dbReference type="InterPro" id="IPR035965">
    <property type="entry name" value="PAS-like_dom_sf"/>
</dbReference>
<dbReference type="RefSeq" id="WP_053953425.1">
    <property type="nucleotide sequence ID" value="NZ_FNCB01000013.1"/>
</dbReference>
<dbReference type="EC" id="2.7.7.65" evidence="2"/>
<protein>
    <recommendedName>
        <fullName evidence="2">diguanylate cyclase</fullName>
        <ecNumber evidence="2">2.7.7.65</ecNumber>
    </recommendedName>
</protein>
<dbReference type="SUPFAM" id="SSF55785">
    <property type="entry name" value="PYP-like sensor domain (PAS domain)"/>
    <property type="match status" value="1"/>
</dbReference>
<feature type="domain" description="GGDEF" evidence="5">
    <location>
        <begin position="326"/>
        <end position="458"/>
    </location>
</feature>
<dbReference type="Gene3D" id="3.30.70.270">
    <property type="match status" value="1"/>
</dbReference>
<dbReference type="PROSITE" id="PS50113">
    <property type="entry name" value="PAC"/>
    <property type="match status" value="1"/>
</dbReference>
<organism evidence="6 7">
    <name type="scientific">Idiomarina zobellii</name>
    <dbReference type="NCBI Taxonomy" id="86103"/>
    <lineage>
        <taxon>Bacteria</taxon>
        <taxon>Pseudomonadati</taxon>
        <taxon>Pseudomonadota</taxon>
        <taxon>Gammaproteobacteria</taxon>
        <taxon>Alteromonadales</taxon>
        <taxon>Idiomarinaceae</taxon>
        <taxon>Idiomarina</taxon>
    </lineage>
</organism>
<dbReference type="Pfam" id="PF08448">
    <property type="entry name" value="PAS_4"/>
    <property type="match status" value="1"/>
</dbReference>
<dbReference type="InterPro" id="IPR029787">
    <property type="entry name" value="Nucleotide_cyclase"/>
</dbReference>
<dbReference type="EMBL" id="LHSG01000004">
    <property type="protein sequence ID" value="KPD24103.1"/>
    <property type="molecule type" value="Genomic_DNA"/>
</dbReference>
<comment type="cofactor">
    <cofactor evidence="1">
        <name>Mg(2+)</name>
        <dbReference type="ChEBI" id="CHEBI:18420"/>
    </cofactor>
</comment>
<dbReference type="InterPro" id="IPR003018">
    <property type="entry name" value="GAF"/>
</dbReference>
<dbReference type="InterPro" id="IPR000160">
    <property type="entry name" value="GGDEF_dom"/>
</dbReference>
<dbReference type="InterPro" id="IPR029016">
    <property type="entry name" value="GAF-like_dom_sf"/>
</dbReference>
<dbReference type="SMART" id="SM00267">
    <property type="entry name" value="GGDEF"/>
    <property type="match status" value="1"/>
</dbReference>
<dbReference type="Pfam" id="PF00990">
    <property type="entry name" value="GGDEF"/>
    <property type="match status" value="1"/>
</dbReference>